<dbReference type="Gene3D" id="1.10.10.60">
    <property type="entry name" value="Homeodomain-like"/>
    <property type="match status" value="1"/>
</dbReference>
<feature type="non-terminal residue" evidence="4">
    <location>
        <position position="1"/>
    </location>
</feature>
<protein>
    <submittedName>
        <fullName evidence="4">Uncharacterized protein</fullName>
    </submittedName>
</protein>
<dbReference type="OMA" id="RDNMGHQ"/>
<feature type="compositionally biased region" description="Basic and acidic residues" evidence="1">
    <location>
        <begin position="430"/>
        <end position="448"/>
    </location>
</feature>
<feature type="compositionally biased region" description="Low complexity" evidence="1">
    <location>
        <begin position="302"/>
        <end position="319"/>
    </location>
</feature>
<evidence type="ECO:0000313" key="5">
    <source>
        <dbReference type="Proteomes" id="UP000054558"/>
    </source>
</evidence>
<feature type="domain" description="HTH myb-type" evidence="3">
    <location>
        <begin position="501"/>
        <end position="560"/>
    </location>
</feature>
<evidence type="ECO:0000259" key="2">
    <source>
        <dbReference type="PROSITE" id="PS50090"/>
    </source>
</evidence>
<gene>
    <name evidence="4" type="ORF">KFL_005500010</name>
</gene>
<feature type="compositionally biased region" description="Basic and acidic residues" evidence="1">
    <location>
        <begin position="398"/>
        <end position="409"/>
    </location>
</feature>
<dbReference type="InterPro" id="IPR001005">
    <property type="entry name" value="SANT/Myb"/>
</dbReference>
<dbReference type="OrthoDB" id="608866at2759"/>
<dbReference type="STRING" id="105231.A0A1Y1INI9"/>
<dbReference type="PANTHER" id="PTHR46993">
    <property type="entry name" value="MYB TRANSCRIPTION FACTOR"/>
    <property type="match status" value="1"/>
</dbReference>
<dbReference type="InterPro" id="IPR017930">
    <property type="entry name" value="Myb_dom"/>
</dbReference>
<sequence length="562" mass="61583">LSFTFRFTCSDQTAAISWIAHHDPIAPKFPSPWGAPMVEPSGPSLRDRWMWEFLLQDQATPYAALTILGGARFRALAQDPALNRLQLLRHLQEQLDRGRFDHDTLAALAGLQALAARLEGTPAWRPVVPSPELYGRVKIEVVLQHLRKETADWAAFEESLKELFPESVPDTEEEQWGGLQKAQEELWAVAAKLAPPLQEKIAKRYPRAPLVAALRAFLEAAWGAVGPPYLQLVADDISGGRYKLGGEEEAEAPQGLVVTMKELLASFPAKDARRAMEVGTIGSSGLQRSKRRRFSGGEPSRAPAAAEVPTPVEVPVATEVRGEVDEAMPDLPSPEREDEPPSSLPAPDAAAVIDDLRESSQALRQMGHDPLPAVLAQAGGARSTRKATRAATAAAAKSDGEPEGEKEAAIPEEEEGAGEEPSPETLAQRAAERGKAKMSLMDRQEGARTLEWTEEEDPIESTPEAGARPPRLPSPGAREPPPDKIRKSGEGAPKSTLKSGKPRRPTNPWRPAEEEALLKGVREFGEGKWKRILTEYAHVFERRTGVDLKDKWRTRSKDQDFQ</sequence>
<name>A0A1Y1INI9_KLENI</name>
<accession>A0A1Y1INI9</accession>
<organism evidence="4 5">
    <name type="scientific">Klebsormidium nitens</name>
    <name type="common">Green alga</name>
    <name type="synonym">Ulothrix nitens</name>
    <dbReference type="NCBI Taxonomy" id="105231"/>
    <lineage>
        <taxon>Eukaryota</taxon>
        <taxon>Viridiplantae</taxon>
        <taxon>Streptophyta</taxon>
        <taxon>Klebsormidiophyceae</taxon>
        <taxon>Klebsormidiales</taxon>
        <taxon>Klebsormidiaceae</taxon>
        <taxon>Klebsormidium</taxon>
    </lineage>
</organism>
<evidence type="ECO:0000259" key="3">
    <source>
        <dbReference type="PROSITE" id="PS51294"/>
    </source>
</evidence>
<dbReference type="InterPro" id="IPR009057">
    <property type="entry name" value="Homeodomain-like_sf"/>
</dbReference>
<dbReference type="SMART" id="SM00717">
    <property type="entry name" value="SANT"/>
    <property type="match status" value="1"/>
</dbReference>
<proteinExistence type="predicted"/>
<evidence type="ECO:0000313" key="4">
    <source>
        <dbReference type="EMBL" id="GAQ89678.1"/>
    </source>
</evidence>
<feature type="domain" description="Myb-like" evidence="2">
    <location>
        <begin position="501"/>
        <end position="556"/>
    </location>
</feature>
<feature type="compositionally biased region" description="Basic and acidic residues" evidence="1">
    <location>
        <begin position="480"/>
        <end position="489"/>
    </location>
</feature>
<feature type="region of interest" description="Disordered" evidence="1">
    <location>
        <begin position="278"/>
        <end position="514"/>
    </location>
</feature>
<reference evidence="4 5" key="1">
    <citation type="journal article" date="2014" name="Nat. Commun.">
        <title>Klebsormidium flaccidum genome reveals primary factors for plant terrestrial adaptation.</title>
        <authorList>
            <person name="Hori K."/>
            <person name="Maruyama F."/>
            <person name="Fujisawa T."/>
            <person name="Togashi T."/>
            <person name="Yamamoto N."/>
            <person name="Seo M."/>
            <person name="Sato S."/>
            <person name="Yamada T."/>
            <person name="Mori H."/>
            <person name="Tajima N."/>
            <person name="Moriyama T."/>
            <person name="Ikeuchi M."/>
            <person name="Watanabe M."/>
            <person name="Wada H."/>
            <person name="Kobayashi K."/>
            <person name="Saito M."/>
            <person name="Masuda T."/>
            <person name="Sasaki-Sekimoto Y."/>
            <person name="Mashiguchi K."/>
            <person name="Awai K."/>
            <person name="Shimojima M."/>
            <person name="Masuda S."/>
            <person name="Iwai M."/>
            <person name="Nobusawa T."/>
            <person name="Narise T."/>
            <person name="Kondo S."/>
            <person name="Saito H."/>
            <person name="Sato R."/>
            <person name="Murakawa M."/>
            <person name="Ihara Y."/>
            <person name="Oshima-Yamada Y."/>
            <person name="Ohtaka K."/>
            <person name="Satoh M."/>
            <person name="Sonobe K."/>
            <person name="Ishii M."/>
            <person name="Ohtani R."/>
            <person name="Kanamori-Sato M."/>
            <person name="Honoki R."/>
            <person name="Miyazaki D."/>
            <person name="Mochizuki H."/>
            <person name="Umetsu J."/>
            <person name="Higashi K."/>
            <person name="Shibata D."/>
            <person name="Kamiya Y."/>
            <person name="Sato N."/>
            <person name="Nakamura Y."/>
            <person name="Tabata S."/>
            <person name="Ida S."/>
            <person name="Kurokawa K."/>
            <person name="Ohta H."/>
        </authorList>
    </citation>
    <scope>NUCLEOTIDE SEQUENCE [LARGE SCALE GENOMIC DNA]</scope>
    <source>
        <strain evidence="4 5">NIES-2285</strain>
    </source>
</reference>
<feature type="compositionally biased region" description="Acidic residues" evidence="1">
    <location>
        <begin position="410"/>
        <end position="422"/>
    </location>
</feature>
<evidence type="ECO:0000256" key="1">
    <source>
        <dbReference type="SAM" id="MobiDB-lite"/>
    </source>
</evidence>
<dbReference type="SUPFAM" id="SSF46689">
    <property type="entry name" value="Homeodomain-like"/>
    <property type="match status" value="1"/>
</dbReference>
<dbReference type="AlphaFoldDB" id="A0A1Y1INI9"/>
<dbReference type="PROSITE" id="PS51294">
    <property type="entry name" value="HTH_MYB"/>
    <property type="match status" value="1"/>
</dbReference>
<dbReference type="Proteomes" id="UP000054558">
    <property type="component" value="Unassembled WGS sequence"/>
</dbReference>
<dbReference type="Pfam" id="PF00249">
    <property type="entry name" value="Myb_DNA-binding"/>
    <property type="match status" value="1"/>
</dbReference>
<dbReference type="CDD" id="cd11660">
    <property type="entry name" value="SANT_TRF"/>
    <property type="match status" value="1"/>
</dbReference>
<dbReference type="PANTHER" id="PTHR46993:SF6">
    <property type="entry name" value="MYB TRANSCRIPTION FACTOR"/>
    <property type="match status" value="1"/>
</dbReference>
<keyword evidence="5" id="KW-1185">Reference proteome</keyword>
<dbReference type="PROSITE" id="PS50090">
    <property type="entry name" value="MYB_LIKE"/>
    <property type="match status" value="1"/>
</dbReference>
<dbReference type="EMBL" id="DF237499">
    <property type="protein sequence ID" value="GAQ89678.1"/>
    <property type="molecule type" value="Genomic_DNA"/>
</dbReference>